<dbReference type="SUPFAM" id="SSF82657">
    <property type="entry name" value="BolA-like"/>
    <property type="match status" value="1"/>
</dbReference>
<protein>
    <submittedName>
        <fullName evidence="2">BolA protein</fullName>
    </submittedName>
</protein>
<reference evidence="2 3" key="1">
    <citation type="submission" date="2016-09" db="EMBL/GenBank/DDBJ databases">
        <title>Genomic evidence for plant-parasitic nematodes as the earliest Wolbachia hosts.</title>
        <authorList>
            <person name="Brown A.M."/>
            <person name="Wasala S.K."/>
            <person name="Howe D.K."/>
            <person name="Peetz A.B."/>
            <person name="Zasada I.A."/>
            <person name="Denver D.R."/>
        </authorList>
    </citation>
    <scope>NUCLEOTIDE SEQUENCE [LARGE SCALE GENOMIC DNA]</scope>
    <source>
        <strain evidence="3">wPpe</strain>
    </source>
</reference>
<keyword evidence="3" id="KW-1185">Reference proteome</keyword>
<dbReference type="RefSeq" id="WP_070065227.1">
    <property type="nucleotide sequence ID" value="NZ_MJMG01000009.1"/>
</dbReference>
<dbReference type="PANTHER" id="PTHR46230">
    <property type="match status" value="1"/>
</dbReference>
<evidence type="ECO:0000313" key="2">
    <source>
        <dbReference type="EMBL" id="OEY86487.1"/>
    </source>
</evidence>
<dbReference type="Pfam" id="PF01722">
    <property type="entry name" value="BolA"/>
    <property type="match status" value="1"/>
</dbReference>
<name>A0A1E7QJD3_WOLPI</name>
<dbReference type="InterPro" id="IPR036065">
    <property type="entry name" value="BolA-like_sf"/>
</dbReference>
<evidence type="ECO:0000313" key="3">
    <source>
        <dbReference type="Proteomes" id="UP000175679"/>
    </source>
</evidence>
<dbReference type="OrthoDB" id="9811118at2"/>
<gene>
    <name evidence="2" type="ORF">BIY23_03605</name>
</gene>
<proteinExistence type="inferred from homology"/>
<dbReference type="AlphaFoldDB" id="A0A1E7QJD3"/>
<comment type="caution">
    <text evidence="2">The sequence shown here is derived from an EMBL/GenBank/DDBJ whole genome shotgun (WGS) entry which is preliminary data.</text>
</comment>
<dbReference type="Gene3D" id="3.30.300.90">
    <property type="entry name" value="BolA-like"/>
    <property type="match status" value="1"/>
</dbReference>
<dbReference type="EMBL" id="MJMG01000009">
    <property type="protein sequence ID" value="OEY86487.1"/>
    <property type="molecule type" value="Genomic_DNA"/>
</dbReference>
<organism evidence="2 3">
    <name type="scientific">Wolbachia pipientis</name>
    <dbReference type="NCBI Taxonomy" id="955"/>
    <lineage>
        <taxon>Bacteria</taxon>
        <taxon>Pseudomonadati</taxon>
        <taxon>Pseudomonadota</taxon>
        <taxon>Alphaproteobacteria</taxon>
        <taxon>Rickettsiales</taxon>
        <taxon>Anaplasmataceae</taxon>
        <taxon>Wolbachieae</taxon>
        <taxon>Wolbachia</taxon>
    </lineage>
</organism>
<dbReference type="InterPro" id="IPR002634">
    <property type="entry name" value="BolA"/>
</dbReference>
<dbReference type="PANTHER" id="PTHR46230:SF7">
    <property type="entry name" value="BOLA-LIKE PROTEIN 1"/>
    <property type="match status" value="1"/>
</dbReference>
<sequence length="97" mass="11333">MDLIKVIKERIYNSINVIDVDLIDESRSHASHYSTTVLPSHIQLMIVSDDFIGMNSIKRHRLIYKLLENEIKLLHAVSLCLYTKDEYNQPETEIFIS</sequence>
<comment type="similarity">
    <text evidence="1">Belongs to the BolA/IbaG family.</text>
</comment>
<dbReference type="Proteomes" id="UP000175679">
    <property type="component" value="Unassembled WGS sequence"/>
</dbReference>
<dbReference type="PIRSF" id="PIRSF003113">
    <property type="entry name" value="BolA"/>
    <property type="match status" value="1"/>
</dbReference>
<accession>A0A1E7QJD3</accession>
<evidence type="ECO:0000256" key="1">
    <source>
        <dbReference type="RuleBase" id="RU003860"/>
    </source>
</evidence>
<dbReference type="GO" id="GO:0016226">
    <property type="term" value="P:iron-sulfur cluster assembly"/>
    <property type="evidence" value="ECO:0007669"/>
    <property type="project" value="TreeGrafter"/>
</dbReference>